<reference evidence="2" key="1">
    <citation type="journal article" date="2014" name="Nat. Commun.">
        <title>Multiple recent horizontal transfers of a large genomic region in cheese making fungi.</title>
        <authorList>
            <person name="Cheeseman K."/>
            <person name="Ropars J."/>
            <person name="Renault P."/>
            <person name="Dupont J."/>
            <person name="Gouzy J."/>
            <person name="Branca A."/>
            <person name="Abraham A.L."/>
            <person name="Ceppi M."/>
            <person name="Conseiller E."/>
            <person name="Debuchy R."/>
            <person name="Malagnac F."/>
            <person name="Goarin A."/>
            <person name="Silar P."/>
            <person name="Lacoste S."/>
            <person name="Sallet E."/>
            <person name="Bensimon A."/>
            <person name="Giraud T."/>
            <person name="Brygoo Y."/>
        </authorList>
    </citation>
    <scope>NUCLEOTIDE SEQUENCE [LARGE SCALE GENOMIC DNA]</scope>
    <source>
        <strain evidence="2">FM164</strain>
    </source>
</reference>
<keyword evidence="3" id="KW-1185">Reference proteome</keyword>
<name>W6PUY3_PENRF</name>
<gene>
    <name evidence="2" type="ORF">PROQFM164_S01g001854</name>
</gene>
<organism evidence="2 3">
    <name type="scientific">Penicillium roqueforti (strain FM164)</name>
    <dbReference type="NCBI Taxonomy" id="1365484"/>
    <lineage>
        <taxon>Eukaryota</taxon>
        <taxon>Fungi</taxon>
        <taxon>Dikarya</taxon>
        <taxon>Ascomycota</taxon>
        <taxon>Pezizomycotina</taxon>
        <taxon>Eurotiomycetes</taxon>
        <taxon>Eurotiomycetidae</taxon>
        <taxon>Eurotiales</taxon>
        <taxon>Aspergillaceae</taxon>
        <taxon>Penicillium</taxon>
    </lineage>
</organism>
<proteinExistence type="predicted"/>
<dbReference type="STRING" id="1365484.W6PUY3"/>
<dbReference type="AlphaFoldDB" id="W6PUY3"/>
<dbReference type="OrthoDB" id="4363173at2759"/>
<dbReference type="OMA" id="VQLCLPR"/>
<feature type="region of interest" description="Disordered" evidence="1">
    <location>
        <begin position="1"/>
        <end position="46"/>
    </location>
</feature>
<dbReference type="Proteomes" id="UP000030686">
    <property type="component" value="Unassembled WGS sequence"/>
</dbReference>
<evidence type="ECO:0000313" key="2">
    <source>
        <dbReference type="EMBL" id="CDM28043.1"/>
    </source>
</evidence>
<sequence>MPPRATLPRAAKLDGKSAPKRVNAKRKKSLKEDEGAAPKKAKTETGIPQLLNEELLAADLKADYSKTWKKPRQEIPKKQKWPMVKDVITELEDTPKGWNPEEPDLMPDDFKAQIERCRERIAENIMPHVYRHKMKEFIAKQSQRERLMAREPGLSWPEAQRVDDLKFTLDQLAGENDEYKMVSTVKAIIARYRSGELSWNPDLVTYWYSGVQLCLPRPFHWDEYRYVHDKYEGHVGFWVEGILGPGPSMSKASMVCQPDPRLNATMVRVALRIPKVPAITVREGERKKEKGEKDPKPLSRPPFFDFPFMDDTGATHMLLFEDDINVLRNLEAESGPVYPLPRCMGVGVLYLADGNRVTSIFREIEVNMWSYDERKWMSPDWQAISACVQSGQSTRAGADRLLGSWLRHRFYTGTCPDQSLRLWVFDYNPGIPQGQRTLPTATPAQLNAPYPVARVRPIDDFPHLDPNLATGHGLF</sequence>
<accession>W6PUY3</accession>
<feature type="compositionally biased region" description="Basic and acidic residues" evidence="1">
    <location>
        <begin position="30"/>
        <end position="43"/>
    </location>
</feature>
<dbReference type="EMBL" id="HG792015">
    <property type="protein sequence ID" value="CDM28043.1"/>
    <property type="molecule type" value="Genomic_DNA"/>
</dbReference>
<protein>
    <submittedName>
        <fullName evidence="2">Uncharacterized protein</fullName>
    </submittedName>
</protein>
<evidence type="ECO:0000313" key="3">
    <source>
        <dbReference type="Proteomes" id="UP000030686"/>
    </source>
</evidence>
<evidence type="ECO:0000256" key="1">
    <source>
        <dbReference type="SAM" id="MobiDB-lite"/>
    </source>
</evidence>
<feature type="compositionally biased region" description="Basic residues" evidence="1">
    <location>
        <begin position="18"/>
        <end position="29"/>
    </location>
</feature>